<keyword evidence="3" id="KW-0808">Transferase</keyword>
<evidence type="ECO:0000256" key="3">
    <source>
        <dbReference type="ARBA" id="ARBA00022679"/>
    </source>
</evidence>
<dbReference type="Proteomes" id="UP001055732">
    <property type="component" value="Chromosome"/>
</dbReference>
<name>A0A9E7SNT0_THEAG</name>
<dbReference type="EMBL" id="CP099582">
    <property type="protein sequence ID" value="USS40646.1"/>
    <property type="molecule type" value="Genomic_DNA"/>
</dbReference>
<accession>A0A9E7SNT0</accession>
<reference evidence="6" key="2">
    <citation type="submission" date="2022-06" db="EMBL/GenBank/DDBJ databases">
        <authorList>
            <person name="Park Y.-J."/>
        </authorList>
    </citation>
    <scope>NUCLEOTIDE SEQUENCE</scope>
    <source>
        <strain evidence="6">TY</strain>
    </source>
</reference>
<dbReference type="RefSeq" id="WP_253304599.1">
    <property type="nucleotide sequence ID" value="NZ_CP099582.1"/>
</dbReference>
<proteinExistence type="predicted"/>
<dbReference type="PANTHER" id="PTHR44307">
    <property type="entry name" value="PHOSPHOETHANOLAMINE METHYLTRANSFERASE"/>
    <property type="match status" value="1"/>
</dbReference>
<comment type="pathway">
    <text evidence="1">Lipid metabolism.</text>
</comment>
<evidence type="ECO:0000256" key="1">
    <source>
        <dbReference type="ARBA" id="ARBA00005189"/>
    </source>
</evidence>
<evidence type="ECO:0000313" key="6">
    <source>
        <dbReference type="EMBL" id="USS40646.1"/>
    </source>
</evidence>
<protein>
    <submittedName>
        <fullName evidence="6">Class I SAM-dependent methyltransferase</fullName>
    </submittedName>
</protein>
<dbReference type="GO" id="GO:0008168">
    <property type="term" value="F:methyltransferase activity"/>
    <property type="evidence" value="ECO:0007669"/>
    <property type="project" value="UniProtKB-KW"/>
</dbReference>
<feature type="domain" description="Methyltransferase" evidence="5">
    <location>
        <begin position="36"/>
        <end position="164"/>
    </location>
</feature>
<organism evidence="6 7">
    <name type="scientific">Thermococcus aggregans</name>
    <dbReference type="NCBI Taxonomy" id="110163"/>
    <lineage>
        <taxon>Archaea</taxon>
        <taxon>Methanobacteriati</taxon>
        <taxon>Methanobacteriota</taxon>
        <taxon>Thermococci</taxon>
        <taxon>Thermococcales</taxon>
        <taxon>Thermococcaceae</taxon>
        <taxon>Thermococcus</taxon>
    </lineage>
</organism>
<dbReference type="InterPro" id="IPR025714">
    <property type="entry name" value="Methyltranfer_dom"/>
</dbReference>
<dbReference type="Pfam" id="PF13847">
    <property type="entry name" value="Methyltransf_31"/>
    <property type="match status" value="1"/>
</dbReference>
<dbReference type="AlphaFoldDB" id="A0A9E7SNT0"/>
<dbReference type="PANTHER" id="PTHR44307:SF2">
    <property type="entry name" value="PHOSPHOETHANOLAMINE METHYLTRANSFERASE ISOFORM X1"/>
    <property type="match status" value="1"/>
</dbReference>
<reference evidence="6" key="1">
    <citation type="journal article" date="1998" name="Int. J. Syst. Bacteriol. 48 Pt">
        <title>Thermococcus guaymasensis sp. nov. and Thermococcus aggregans sp. nov., two novel thermophilic archaea isolated from the Guaymas Basin hydrothermal vent site.</title>
        <authorList>
            <person name="Canganella F."/>
            <person name="Jones W.J."/>
            <person name="Gambacorta A."/>
            <person name="Antranikian G."/>
        </authorList>
    </citation>
    <scope>NUCLEOTIDE SEQUENCE</scope>
    <source>
        <strain evidence="6">TY</strain>
    </source>
</reference>
<evidence type="ECO:0000256" key="4">
    <source>
        <dbReference type="ARBA" id="ARBA00025707"/>
    </source>
</evidence>
<evidence type="ECO:0000259" key="5">
    <source>
        <dbReference type="Pfam" id="PF13847"/>
    </source>
</evidence>
<dbReference type="GO" id="GO:0032259">
    <property type="term" value="P:methylation"/>
    <property type="evidence" value="ECO:0007669"/>
    <property type="project" value="UniProtKB-KW"/>
</dbReference>
<sequence length="232" mass="26131">MSLEKILEEEDLGLEIIHPGGLEITKELAELCGVNEKSKVLDVACGTGESACFLAETFGCEVVGVDASPIMIEKAKKKAKERGLEGKTTFILADAHKLPFPDNTFDVVISECTLCLLNKEVALREMVRVVKPNGRVGIHDVAWKENTPKELKLKLKEIEGEEPETIEGWKRLFEKVGLVDIVVVDKSHLIPEWMREIEETSRTFGRAENILEDTQKRRTKRSEERLGVYEDI</sequence>
<keyword evidence="2 6" id="KW-0489">Methyltransferase</keyword>
<dbReference type="Gene3D" id="3.40.50.150">
    <property type="entry name" value="Vaccinia Virus protein VP39"/>
    <property type="match status" value="1"/>
</dbReference>
<dbReference type="InterPro" id="IPR029063">
    <property type="entry name" value="SAM-dependent_MTases_sf"/>
</dbReference>
<comment type="pathway">
    <text evidence="4">Phospholipid metabolism.</text>
</comment>
<evidence type="ECO:0000256" key="2">
    <source>
        <dbReference type="ARBA" id="ARBA00022603"/>
    </source>
</evidence>
<dbReference type="CDD" id="cd02440">
    <property type="entry name" value="AdoMet_MTases"/>
    <property type="match status" value="1"/>
</dbReference>
<dbReference type="KEGG" id="tagg:NF865_10260"/>
<dbReference type="SUPFAM" id="SSF53335">
    <property type="entry name" value="S-adenosyl-L-methionine-dependent methyltransferases"/>
    <property type="match status" value="1"/>
</dbReference>
<gene>
    <name evidence="6" type="ORF">NF865_10260</name>
</gene>
<evidence type="ECO:0000313" key="7">
    <source>
        <dbReference type="Proteomes" id="UP001055732"/>
    </source>
</evidence>
<keyword evidence="7" id="KW-1185">Reference proteome</keyword>